<name>G9EIN2_9GAMM</name>
<organism evidence="2 3">
    <name type="scientific">Legionella drancourtii LLAP12</name>
    <dbReference type="NCBI Taxonomy" id="658187"/>
    <lineage>
        <taxon>Bacteria</taxon>
        <taxon>Pseudomonadati</taxon>
        <taxon>Pseudomonadota</taxon>
        <taxon>Gammaproteobacteria</taxon>
        <taxon>Legionellales</taxon>
        <taxon>Legionellaceae</taxon>
        <taxon>Legionella</taxon>
    </lineage>
</organism>
<keyword evidence="3" id="KW-1185">Reference proteome</keyword>
<proteinExistence type="predicted"/>
<dbReference type="InParanoid" id="G9EIN2"/>
<dbReference type="SUPFAM" id="SSF48403">
    <property type="entry name" value="Ankyrin repeat"/>
    <property type="match status" value="1"/>
</dbReference>
<keyword evidence="1" id="KW-0040">ANK repeat</keyword>
<dbReference type="eggNOG" id="COG0666">
    <property type="taxonomic scope" value="Bacteria"/>
</dbReference>
<sequence>MDVHDSIEEIQKQLGYKVSPVGSCHGFSLRWLEACLLNEENIFDARILKIVNEFDTLTKAIKEAQKKPIKELTENDMQLLDIPAFYESLELYQMPTHHSSLFGVVLHQVDVKKISSLASSEKILSQGGLEEIASDIYSAIEVKTYLDELEQLTKKNCFSSEDIIGIVLAHVDHTNAIIYTPSVGWKFMDINLYPAQIFPAGSTLELTNAIKESFSLVSENEYLVFNMSIFTNFMKNEKIQLLKELLGSLKTEHSKSRIIPEPEKAIYLAEVAAKHGDATLITQLYTTGSLGIKNSNGITMHYFAAQNGHSNVIDALGRFGIDFDEANNDGATAIFYCSGQ</sequence>
<dbReference type="EMBL" id="JH413793">
    <property type="protein sequence ID" value="EHL32800.1"/>
    <property type="molecule type" value="Genomic_DNA"/>
</dbReference>
<evidence type="ECO:0000313" key="3">
    <source>
        <dbReference type="Proteomes" id="UP000002770"/>
    </source>
</evidence>
<dbReference type="OrthoDB" id="5630807at2"/>
<dbReference type="Proteomes" id="UP000002770">
    <property type="component" value="Unassembled WGS sequence"/>
</dbReference>
<gene>
    <name evidence="2" type="ORF">LDG_5038</name>
</gene>
<evidence type="ECO:0000313" key="2">
    <source>
        <dbReference type="EMBL" id="EHL32800.1"/>
    </source>
</evidence>
<accession>G9EIN2</accession>
<dbReference type="InterPro" id="IPR002110">
    <property type="entry name" value="Ankyrin_rpt"/>
</dbReference>
<dbReference type="RefSeq" id="WP_006869029.1">
    <property type="nucleotide sequence ID" value="NZ_JH413793.1"/>
</dbReference>
<feature type="repeat" description="ANK" evidence="1">
    <location>
        <begin position="296"/>
        <end position="328"/>
    </location>
</feature>
<dbReference type="AlphaFoldDB" id="G9EIN2"/>
<dbReference type="InterPro" id="IPR036770">
    <property type="entry name" value="Ankyrin_rpt-contain_sf"/>
</dbReference>
<dbReference type="HOGENOM" id="CLU_815837_0_0_6"/>
<protein>
    <submittedName>
        <fullName evidence="2">Uncharacterized protein</fullName>
    </submittedName>
</protein>
<dbReference type="STRING" id="658187.LDG_5038"/>
<dbReference type="PROSITE" id="PS50088">
    <property type="entry name" value="ANK_REPEAT"/>
    <property type="match status" value="1"/>
</dbReference>
<reference evidence="2 3" key="1">
    <citation type="journal article" date="2011" name="BMC Genomics">
        <title>Insight into cross-talk between intra-amoebal pathogens.</title>
        <authorList>
            <person name="Gimenez G."/>
            <person name="Bertelli C."/>
            <person name="Moliner C."/>
            <person name="Robert C."/>
            <person name="Raoult D."/>
            <person name="Fournier P.E."/>
            <person name="Greub G."/>
        </authorList>
    </citation>
    <scope>NUCLEOTIDE SEQUENCE [LARGE SCALE GENOMIC DNA]</scope>
    <source>
        <strain evidence="2 3">LLAP12</strain>
    </source>
</reference>
<evidence type="ECO:0000256" key="1">
    <source>
        <dbReference type="PROSITE-ProRule" id="PRU00023"/>
    </source>
</evidence>
<dbReference type="Gene3D" id="1.25.40.20">
    <property type="entry name" value="Ankyrin repeat-containing domain"/>
    <property type="match status" value="1"/>
</dbReference>